<evidence type="ECO:0000256" key="3">
    <source>
        <dbReference type="ARBA" id="ARBA00022692"/>
    </source>
</evidence>
<keyword evidence="8 11" id="KW-0472">Membrane</keyword>
<dbReference type="EMBL" id="SSOP01000037">
    <property type="protein sequence ID" value="KAB5593482.1"/>
    <property type="molecule type" value="Genomic_DNA"/>
</dbReference>
<evidence type="ECO:0000259" key="12">
    <source>
        <dbReference type="Pfam" id="PF02096"/>
    </source>
</evidence>
<evidence type="ECO:0000256" key="7">
    <source>
        <dbReference type="ARBA" id="ARBA00023128"/>
    </source>
</evidence>
<dbReference type="InterPro" id="IPR001708">
    <property type="entry name" value="YidC/ALB3/OXA1/COX18"/>
</dbReference>
<evidence type="ECO:0000313" key="13">
    <source>
        <dbReference type="EMBL" id="KAB5593482.1"/>
    </source>
</evidence>
<feature type="region of interest" description="Disordered" evidence="10">
    <location>
        <begin position="69"/>
        <end position="91"/>
    </location>
</feature>
<keyword evidence="14" id="KW-1185">Reference proteome</keyword>
<gene>
    <name evidence="13" type="ORF">CTheo_3116</name>
</gene>
<keyword evidence="7" id="KW-0496">Mitochondrion</keyword>
<reference evidence="13 14" key="1">
    <citation type="journal article" date="2019" name="Fungal Biol. Biotechnol.">
        <title>Draft genome sequence of fastidious pathogen Ceratobasidium theobromae, which causes vascular-streak dieback in Theobroma cacao.</title>
        <authorList>
            <person name="Ali S.S."/>
            <person name="Asman A."/>
            <person name="Shao J."/>
            <person name="Firmansyah A.P."/>
            <person name="Susilo A.W."/>
            <person name="Rosmana A."/>
            <person name="McMahon P."/>
            <person name="Junaid M."/>
            <person name="Guest D."/>
            <person name="Kheng T.Y."/>
            <person name="Meinhardt L.W."/>
            <person name="Bailey B.A."/>
        </authorList>
    </citation>
    <scope>NUCLEOTIDE SEQUENCE [LARGE SCALE GENOMIC DNA]</scope>
    <source>
        <strain evidence="13 14">CT2</strain>
    </source>
</reference>
<evidence type="ECO:0000256" key="9">
    <source>
        <dbReference type="RuleBase" id="RU003945"/>
    </source>
</evidence>
<dbReference type="PANTHER" id="PTHR12428:SF66">
    <property type="entry name" value="MITOCHONDRIAL INNER MEMBRANE PROTEIN OXA1L"/>
    <property type="match status" value="1"/>
</dbReference>
<feature type="transmembrane region" description="Helical" evidence="11">
    <location>
        <begin position="332"/>
        <end position="348"/>
    </location>
</feature>
<dbReference type="GO" id="GO:0005743">
    <property type="term" value="C:mitochondrial inner membrane"/>
    <property type="evidence" value="ECO:0007669"/>
    <property type="project" value="UniProtKB-SubCell"/>
</dbReference>
<dbReference type="OrthoDB" id="2148490at2759"/>
<feature type="region of interest" description="Disordered" evidence="10">
    <location>
        <begin position="415"/>
        <end position="437"/>
    </location>
</feature>
<protein>
    <submittedName>
        <fullName evidence="13">Inner membrane protein Oxa1-1</fullName>
    </submittedName>
</protein>
<evidence type="ECO:0000256" key="10">
    <source>
        <dbReference type="SAM" id="MobiDB-lite"/>
    </source>
</evidence>
<comment type="caution">
    <text evidence="13">The sequence shown here is derived from an EMBL/GenBank/DDBJ whole genome shotgun (WGS) entry which is preliminary data.</text>
</comment>
<evidence type="ECO:0000256" key="6">
    <source>
        <dbReference type="ARBA" id="ARBA00022989"/>
    </source>
</evidence>
<comment type="subcellular location">
    <subcellularLocation>
        <location evidence="9">Membrane</location>
        <topology evidence="9">Multi-pass membrane protein</topology>
    </subcellularLocation>
    <subcellularLocation>
        <location evidence="1">Mitochondrion inner membrane</location>
        <topology evidence="1">Multi-pass membrane protein</topology>
    </subcellularLocation>
</comment>
<dbReference type="PANTHER" id="PTHR12428">
    <property type="entry name" value="OXA1"/>
    <property type="match status" value="1"/>
</dbReference>
<feature type="domain" description="Membrane insertase YidC/Oxa/ALB C-terminal" evidence="12">
    <location>
        <begin position="178"/>
        <end position="370"/>
    </location>
</feature>
<evidence type="ECO:0000256" key="11">
    <source>
        <dbReference type="SAM" id="Phobius"/>
    </source>
</evidence>
<dbReference type="NCBIfam" id="TIGR03592">
    <property type="entry name" value="yidC_oxa1_cterm"/>
    <property type="match status" value="1"/>
</dbReference>
<dbReference type="Pfam" id="PF02096">
    <property type="entry name" value="60KD_IMP"/>
    <property type="match status" value="1"/>
</dbReference>
<comment type="similarity">
    <text evidence="2 9">Belongs to the OXA1/ALB3/YidC family.</text>
</comment>
<keyword evidence="4" id="KW-0999">Mitochondrion inner membrane</keyword>
<keyword evidence="6 11" id="KW-1133">Transmembrane helix</keyword>
<dbReference type="GO" id="GO:0032977">
    <property type="term" value="F:membrane insertase activity"/>
    <property type="evidence" value="ECO:0007669"/>
    <property type="project" value="InterPro"/>
</dbReference>
<evidence type="ECO:0000256" key="1">
    <source>
        <dbReference type="ARBA" id="ARBA00004448"/>
    </source>
</evidence>
<keyword evidence="5" id="KW-0809">Transit peptide</keyword>
<feature type="transmembrane region" description="Helical" evidence="11">
    <location>
        <begin position="178"/>
        <end position="201"/>
    </location>
</feature>
<proteinExistence type="inferred from homology"/>
<evidence type="ECO:0000256" key="8">
    <source>
        <dbReference type="ARBA" id="ARBA00023136"/>
    </source>
</evidence>
<dbReference type="CDD" id="cd20069">
    <property type="entry name" value="5TM_Oxa1-like"/>
    <property type="match status" value="1"/>
</dbReference>
<keyword evidence="3 9" id="KW-0812">Transmembrane</keyword>
<dbReference type="GO" id="GO:0032979">
    <property type="term" value="P:protein insertion into mitochondrial inner membrane from matrix"/>
    <property type="evidence" value="ECO:0007669"/>
    <property type="project" value="TreeGrafter"/>
</dbReference>
<evidence type="ECO:0000256" key="4">
    <source>
        <dbReference type="ARBA" id="ARBA00022792"/>
    </source>
</evidence>
<evidence type="ECO:0000313" key="14">
    <source>
        <dbReference type="Proteomes" id="UP000383932"/>
    </source>
</evidence>
<organism evidence="13 14">
    <name type="scientific">Ceratobasidium theobromae</name>
    <dbReference type="NCBI Taxonomy" id="1582974"/>
    <lineage>
        <taxon>Eukaryota</taxon>
        <taxon>Fungi</taxon>
        <taxon>Dikarya</taxon>
        <taxon>Basidiomycota</taxon>
        <taxon>Agaricomycotina</taxon>
        <taxon>Agaricomycetes</taxon>
        <taxon>Cantharellales</taxon>
        <taxon>Ceratobasidiaceae</taxon>
        <taxon>Ceratobasidium</taxon>
    </lineage>
</organism>
<name>A0A5N5QNY7_9AGAM</name>
<dbReference type="AlphaFoldDB" id="A0A5N5QNY7"/>
<accession>A0A5N5QNY7</accession>
<dbReference type="Proteomes" id="UP000383932">
    <property type="component" value="Unassembled WGS sequence"/>
</dbReference>
<dbReference type="InterPro" id="IPR028055">
    <property type="entry name" value="YidC/Oxa/ALB_C"/>
</dbReference>
<sequence>MLVSRVARQVVVNRPLLGGSIPLCRKLSIVAARQGGVLQYTNRIGVNTAFGVPASRAYSLWWGQSKPSPPNAAPDVLPTAAPEPAPVSAPVDPVEPVEPVVAASTEPNVPPFEVTQAESSLIPPELVSSTSSTLDTLAASPATHQLGDFAAQGFGGLWPSGMVQTALEFLHVQVGLPWWLSILALTAFVRSALLPLNLSLVGNASRMARIQPQLTALTDKMKRAREAEDTATLQHTTFKAQKLLKDADANPLKGLLGPLIQMPIALSFFFGIRNLCNAGLETLQYGGIAWFTDLTVPDPTWTLPILSSASMLVLLQTTAMDGGSGAAAHTRNFFRFLSILTIPLVSYLPSGVLVYFVANGAFMLVQNALVRVPEIRQRYKIVDRPAPPPDAAVTKSPTFRDSLRALRSSLSEALEKAREQQEAEARARARSNPQDRK</sequence>
<evidence type="ECO:0000256" key="2">
    <source>
        <dbReference type="ARBA" id="ARBA00009877"/>
    </source>
</evidence>
<evidence type="ECO:0000256" key="5">
    <source>
        <dbReference type="ARBA" id="ARBA00022946"/>
    </source>
</evidence>